<dbReference type="InterPro" id="IPR004358">
    <property type="entry name" value="Sig_transdc_His_kin-like_C"/>
</dbReference>
<feature type="domain" description="Histidine kinase" evidence="13">
    <location>
        <begin position="854"/>
        <end position="1074"/>
    </location>
</feature>
<keyword evidence="7" id="KW-0067">ATP-binding</keyword>
<gene>
    <name evidence="15" type="ORF">LX66_0016</name>
</gene>
<dbReference type="InterPro" id="IPR003661">
    <property type="entry name" value="HisK_dim/P_dom"/>
</dbReference>
<dbReference type="InterPro" id="IPR011110">
    <property type="entry name" value="Reg_prop"/>
</dbReference>
<keyword evidence="9" id="KW-0805">Transcription regulation</keyword>
<dbReference type="SUPFAM" id="SSF47384">
    <property type="entry name" value="Homodimeric domain of signal transducing histidine kinase"/>
    <property type="match status" value="1"/>
</dbReference>
<dbReference type="GO" id="GO:0043565">
    <property type="term" value="F:sequence-specific DNA binding"/>
    <property type="evidence" value="ECO:0007669"/>
    <property type="project" value="InterPro"/>
</dbReference>
<evidence type="ECO:0000256" key="2">
    <source>
        <dbReference type="ARBA" id="ARBA00012438"/>
    </source>
</evidence>
<proteinExistence type="predicted"/>
<dbReference type="GO" id="GO:0003700">
    <property type="term" value="F:DNA-binding transcription factor activity"/>
    <property type="evidence" value="ECO:0007669"/>
    <property type="project" value="InterPro"/>
</dbReference>
<evidence type="ECO:0000256" key="3">
    <source>
        <dbReference type="ARBA" id="ARBA00022553"/>
    </source>
</evidence>
<dbReference type="RefSeq" id="WP_145709850.1">
    <property type="nucleotide sequence ID" value="NZ_BAAAFY010000001.1"/>
</dbReference>
<dbReference type="SUPFAM" id="SSF46689">
    <property type="entry name" value="Homeodomain-like"/>
    <property type="match status" value="1"/>
</dbReference>
<evidence type="ECO:0000259" key="12">
    <source>
        <dbReference type="PROSITE" id="PS01124"/>
    </source>
</evidence>
<reference evidence="15 16" key="1">
    <citation type="journal article" date="2013" name="Stand. Genomic Sci.">
        <title>Genomic Encyclopedia of Type Strains, Phase I: The one thousand microbial genomes (KMG-I) project.</title>
        <authorList>
            <person name="Kyrpides N.C."/>
            <person name="Woyke T."/>
            <person name="Eisen J.A."/>
            <person name="Garrity G."/>
            <person name="Lilburn T.G."/>
            <person name="Beck B.J."/>
            <person name="Whitman W.B."/>
            <person name="Hugenholtz P."/>
            <person name="Klenk H.P."/>
        </authorList>
    </citation>
    <scope>NUCLEOTIDE SEQUENCE [LARGE SCALE GENOMIC DNA]</scope>
    <source>
        <strain evidence="15 16">DSM 13484</strain>
    </source>
</reference>
<dbReference type="FunFam" id="2.60.40.10:FF:000791">
    <property type="entry name" value="Two-component system sensor histidine kinase/response regulator"/>
    <property type="match status" value="1"/>
</dbReference>
<evidence type="ECO:0000259" key="14">
    <source>
        <dbReference type="PROSITE" id="PS50110"/>
    </source>
</evidence>
<evidence type="ECO:0000256" key="1">
    <source>
        <dbReference type="ARBA" id="ARBA00000085"/>
    </source>
</evidence>
<dbReference type="SMART" id="SM00388">
    <property type="entry name" value="HisKA"/>
    <property type="match status" value="1"/>
</dbReference>
<dbReference type="GO" id="GO:0000155">
    <property type="term" value="F:phosphorelay sensor kinase activity"/>
    <property type="evidence" value="ECO:0007669"/>
    <property type="project" value="InterPro"/>
</dbReference>
<feature type="modified residue" description="4-aspartylphosphate" evidence="11">
    <location>
        <position position="1163"/>
    </location>
</feature>
<evidence type="ECO:0000256" key="11">
    <source>
        <dbReference type="PROSITE-ProRule" id="PRU00169"/>
    </source>
</evidence>
<dbReference type="CDD" id="cd16922">
    <property type="entry name" value="HATPase_EvgS-ArcB-TorS-like"/>
    <property type="match status" value="1"/>
</dbReference>
<feature type="domain" description="Response regulatory" evidence="14">
    <location>
        <begin position="1115"/>
        <end position="1230"/>
    </location>
</feature>
<protein>
    <recommendedName>
        <fullName evidence="2">histidine kinase</fullName>
        <ecNumber evidence="2">2.7.13.3</ecNumber>
    </recommendedName>
</protein>
<feature type="domain" description="HTH araC/xylS-type" evidence="12">
    <location>
        <begin position="1260"/>
        <end position="1359"/>
    </location>
</feature>
<evidence type="ECO:0000313" key="16">
    <source>
        <dbReference type="Proteomes" id="UP000316778"/>
    </source>
</evidence>
<sequence>MLKHCLQIPLLLLLLLHYTYAQEQPYRFSSLNNNNGLSNNQVNCIYKDARGFMWFGTLTGLNRYDGYTFKVFRHSQGDSLSLNDDYISGIFPAPGNRLYIKTRNGDNLYDPVKEQFSDAVSWLREAGLPAYGVNSLSQAGGSWWVAYADSGLYRLDSGRKAVRVLRPGSSNVLADISPLADHRLAVLYLNGDIEMLDMRSGKVVSRTAAVARFIDKQPLALRLFVDREQDIWVYMPGTDFGVVYYDPAAGTARRLSSRNGVLNNDIINSIVQDNKGLVWIGTDHGGINLVNKDGFSSRVLQNREEDPASVAENAIYALYKDNLGIIWCGTYKRGISYFTENMTRFGLYRHKHADKSSLPYNDVNCFVEDKKGNIWIGTNGGGLLYFDRATGAFTRYRHNPADDNSISGNVILNLYIDSYHNLWIGYYFGGMDLYSNGKFTHFRHDEKDPNSLSSKSVWKVYRDQRNNFWVGTLGGGLDRFDPGNGIFYHNNVSLPNSVHSDFITSFAEDRNGNLWIGTAYGIDVLDKAKGVFVHYLNATHQLSNDNVNALLMDSNGHMWAGTRDGLNVFDPQAQQFRSFRIADGLPDNNIISILEDNNHHLWVSTSNGLSKITVQQGEDGIRIQCRNYDEQDGLQGNAFNVNAALKLRSGELVFGGADGFNIFNPSSIRQHKKAPAVVFTGLQLFNRTIAVNEKLHNRVILTTALPEAKEIRLRHHENDFSIDFAALSYINTDKNRYAYMLEGFNKEWINTDSKNRRATYTNVPPGEYTLRLKAANEDGVWNEKGIALRISILPPFWKTPLAYVTYALLLFGVLFFSRRMVIRRAHMRFALQQERREAQRLHELDIMKIKLLTNVSHEFRTPVSLILAPLEELLKHTGEGDSKQRLRLMRSNAKRLLNLVNQLMDFRKMEMKELKPDPAWGDVAAFVKEAACSFTDLAERKQVAFSFRSDCPHLYTYFDHDKLERILFNLLSNAFKFTPQGGAVTVMVQVEESAGTAWMEIRVEDTGIGIPKERQDKIFDRFFQSDAPGGVASQGSGIGLAITKEFVRLANGALAVESEPDKGSCFTVRLPFDTAEAPAGAAPLPEEPLSRLAEGMAGTGHAPVKQLLTGEKKQTVLLVEDNDDFRFYLKENLSTFYTIIEATDGRAGWQKALSAHPDLVVSDINMPLMDGMELCRKIKHDNRTRHIPVILLTAMAGEGEQLRGLEAGAVDYLVKPFNFEIMLSRVRNILSRQAPVKLTIGQPATESGAQVPSADEKFLQKALDIVEKQLSNANFSVEELSRELCMNRVSVYRRIFSITGQTPVEFIRAVRLQRAAQLLAKTEMNVTEVAYEVGFNNPKYFAKYFKIAYKMLPSAYVASMRK</sequence>
<dbReference type="InterPro" id="IPR011123">
    <property type="entry name" value="Y_Y_Y"/>
</dbReference>
<evidence type="ECO:0000256" key="8">
    <source>
        <dbReference type="ARBA" id="ARBA00023012"/>
    </source>
</evidence>
<evidence type="ECO:0000256" key="10">
    <source>
        <dbReference type="ARBA" id="ARBA00023163"/>
    </source>
</evidence>
<dbReference type="InterPro" id="IPR011006">
    <property type="entry name" value="CheY-like_superfamily"/>
</dbReference>
<dbReference type="Pfam" id="PF00072">
    <property type="entry name" value="Response_reg"/>
    <property type="match status" value="1"/>
</dbReference>
<dbReference type="Gene3D" id="1.10.10.60">
    <property type="entry name" value="Homeodomain-like"/>
    <property type="match status" value="1"/>
</dbReference>
<dbReference type="SUPFAM" id="SSF55874">
    <property type="entry name" value="ATPase domain of HSP90 chaperone/DNA topoisomerase II/histidine kinase"/>
    <property type="match status" value="1"/>
</dbReference>
<dbReference type="FunFam" id="3.30.565.10:FF:000037">
    <property type="entry name" value="Hybrid sensor histidine kinase/response regulator"/>
    <property type="match status" value="1"/>
</dbReference>
<dbReference type="GO" id="GO:0005524">
    <property type="term" value="F:ATP binding"/>
    <property type="evidence" value="ECO:0007669"/>
    <property type="project" value="UniProtKB-KW"/>
</dbReference>
<dbReference type="Gene3D" id="2.60.40.10">
    <property type="entry name" value="Immunoglobulins"/>
    <property type="match status" value="1"/>
</dbReference>
<dbReference type="EC" id="2.7.13.3" evidence="2"/>
<evidence type="ECO:0000313" key="15">
    <source>
        <dbReference type="EMBL" id="TWI90656.1"/>
    </source>
</evidence>
<dbReference type="SMART" id="SM00342">
    <property type="entry name" value="HTH_ARAC"/>
    <property type="match status" value="1"/>
</dbReference>
<dbReference type="PROSITE" id="PS01124">
    <property type="entry name" value="HTH_ARAC_FAMILY_2"/>
    <property type="match status" value="1"/>
</dbReference>
<dbReference type="InterPro" id="IPR015943">
    <property type="entry name" value="WD40/YVTN_repeat-like_dom_sf"/>
</dbReference>
<dbReference type="InterPro" id="IPR003594">
    <property type="entry name" value="HATPase_dom"/>
</dbReference>
<dbReference type="SUPFAM" id="SSF63829">
    <property type="entry name" value="Calcium-dependent phosphotriesterase"/>
    <property type="match status" value="2"/>
</dbReference>
<dbReference type="Gene3D" id="3.40.50.2300">
    <property type="match status" value="1"/>
</dbReference>
<dbReference type="PANTHER" id="PTHR43547">
    <property type="entry name" value="TWO-COMPONENT HISTIDINE KINASE"/>
    <property type="match status" value="1"/>
</dbReference>
<dbReference type="Pfam" id="PF02518">
    <property type="entry name" value="HATPase_c"/>
    <property type="match status" value="1"/>
</dbReference>
<dbReference type="InterPro" id="IPR036890">
    <property type="entry name" value="HATPase_C_sf"/>
</dbReference>
<evidence type="ECO:0000256" key="5">
    <source>
        <dbReference type="ARBA" id="ARBA00022741"/>
    </source>
</evidence>
<dbReference type="InterPro" id="IPR001789">
    <property type="entry name" value="Sig_transdc_resp-reg_receiver"/>
</dbReference>
<keyword evidence="6 15" id="KW-0418">Kinase</keyword>
<dbReference type="Pfam" id="PF00512">
    <property type="entry name" value="HisKA"/>
    <property type="match status" value="1"/>
</dbReference>
<dbReference type="InterPro" id="IPR009057">
    <property type="entry name" value="Homeodomain-like_sf"/>
</dbReference>
<name>A0A562TC48_CHIJA</name>
<comment type="catalytic activity">
    <reaction evidence="1">
        <text>ATP + protein L-histidine = ADP + protein N-phospho-L-histidine.</text>
        <dbReference type="EC" id="2.7.13.3"/>
    </reaction>
</comment>
<dbReference type="Gene3D" id="3.30.565.10">
    <property type="entry name" value="Histidine kinase-like ATPase, C-terminal domain"/>
    <property type="match status" value="1"/>
</dbReference>
<dbReference type="SMART" id="SM00387">
    <property type="entry name" value="HATPase_c"/>
    <property type="match status" value="1"/>
</dbReference>
<dbReference type="OrthoDB" id="1489484at2"/>
<evidence type="ECO:0000256" key="7">
    <source>
        <dbReference type="ARBA" id="ARBA00022840"/>
    </source>
</evidence>
<keyword evidence="4" id="KW-0808">Transferase</keyword>
<dbReference type="InterPro" id="IPR013783">
    <property type="entry name" value="Ig-like_fold"/>
</dbReference>
<keyword evidence="8" id="KW-0902">Two-component regulatory system</keyword>
<dbReference type="FunFam" id="1.10.287.130:FF:000045">
    <property type="entry name" value="Two-component system sensor histidine kinase/response regulator"/>
    <property type="match status" value="1"/>
</dbReference>
<comment type="caution">
    <text evidence="15">The sequence shown here is derived from an EMBL/GenBank/DDBJ whole genome shotgun (WGS) entry which is preliminary data.</text>
</comment>
<organism evidence="15 16">
    <name type="scientific">Chitinophaga japonensis</name>
    <name type="common">Flexibacter japonensis</name>
    <dbReference type="NCBI Taxonomy" id="104662"/>
    <lineage>
        <taxon>Bacteria</taxon>
        <taxon>Pseudomonadati</taxon>
        <taxon>Bacteroidota</taxon>
        <taxon>Chitinophagia</taxon>
        <taxon>Chitinophagales</taxon>
        <taxon>Chitinophagaceae</taxon>
        <taxon>Chitinophaga</taxon>
    </lineage>
</organism>
<keyword evidence="16" id="KW-1185">Reference proteome</keyword>
<dbReference type="PANTHER" id="PTHR43547:SF2">
    <property type="entry name" value="HYBRID SIGNAL TRANSDUCTION HISTIDINE KINASE C"/>
    <property type="match status" value="1"/>
</dbReference>
<dbReference type="SUPFAM" id="SSF52172">
    <property type="entry name" value="CheY-like"/>
    <property type="match status" value="1"/>
</dbReference>
<evidence type="ECO:0000256" key="6">
    <source>
        <dbReference type="ARBA" id="ARBA00022777"/>
    </source>
</evidence>
<accession>A0A562TC48</accession>
<dbReference type="SMART" id="SM00448">
    <property type="entry name" value="REC"/>
    <property type="match status" value="1"/>
</dbReference>
<dbReference type="InterPro" id="IPR036097">
    <property type="entry name" value="HisK_dim/P_sf"/>
</dbReference>
<dbReference type="PRINTS" id="PR00344">
    <property type="entry name" value="BCTRLSENSOR"/>
</dbReference>
<dbReference type="Pfam" id="PF12833">
    <property type="entry name" value="HTH_18"/>
    <property type="match status" value="1"/>
</dbReference>
<dbReference type="CDD" id="cd00082">
    <property type="entry name" value="HisKA"/>
    <property type="match status" value="1"/>
</dbReference>
<evidence type="ECO:0000256" key="4">
    <source>
        <dbReference type="ARBA" id="ARBA00022679"/>
    </source>
</evidence>
<dbReference type="InterPro" id="IPR005467">
    <property type="entry name" value="His_kinase_dom"/>
</dbReference>
<dbReference type="EMBL" id="VLLG01000002">
    <property type="protein sequence ID" value="TWI90656.1"/>
    <property type="molecule type" value="Genomic_DNA"/>
</dbReference>
<keyword evidence="5" id="KW-0547">Nucleotide-binding</keyword>
<dbReference type="Gene3D" id="1.10.287.130">
    <property type="match status" value="1"/>
</dbReference>
<evidence type="ECO:0000259" key="13">
    <source>
        <dbReference type="PROSITE" id="PS50109"/>
    </source>
</evidence>
<dbReference type="Proteomes" id="UP000316778">
    <property type="component" value="Unassembled WGS sequence"/>
</dbReference>
<evidence type="ECO:0000256" key="9">
    <source>
        <dbReference type="ARBA" id="ARBA00023015"/>
    </source>
</evidence>
<dbReference type="Pfam" id="PF07495">
    <property type="entry name" value="Y_Y_Y"/>
    <property type="match status" value="1"/>
</dbReference>
<keyword evidence="3 11" id="KW-0597">Phosphoprotein</keyword>
<dbReference type="PROSITE" id="PS50110">
    <property type="entry name" value="RESPONSE_REGULATORY"/>
    <property type="match status" value="1"/>
</dbReference>
<dbReference type="PROSITE" id="PS50109">
    <property type="entry name" value="HIS_KIN"/>
    <property type="match status" value="1"/>
</dbReference>
<dbReference type="InterPro" id="IPR018060">
    <property type="entry name" value="HTH_AraC"/>
</dbReference>
<dbReference type="Gene3D" id="2.130.10.10">
    <property type="entry name" value="YVTN repeat-like/Quinoprotein amine dehydrogenase"/>
    <property type="match status" value="2"/>
</dbReference>
<dbReference type="Pfam" id="PF07494">
    <property type="entry name" value="Reg_prop"/>
    <property type="match status" value="6"/>
</dbReference>
<keyword evidence="10" id="KW-0804">Transcription</keyword>